<keyword evidence="7" id="KW-1185">Reference proteome</keyword>
<dbReference type="PANTHER" id="PTHR11380">
    <property type="entry name" value="TRANSCRIPTION INITIATION FACTOR TFIID/SUPT3-RELATED"/>
    <property type="match status" value="1"/>
</dbReference>
<dbReference type="OrthoDB" id="66982at2759"/>
<dbReference type="SUPFAM" id="SSF47113">
    <property type="entry name" value="Histone-fold"/>
    <property type="match status" value="1"/>
</dbReference>
<dbReference type="GO" id="GO:0005634">
    <property type="term" value="C:nucleus"/>
    <property type="evidence" value="ECO:0007669"/>
    <property type="project" value="UniProtKB-SubCell"/>
</dbReference>
<name>A0A368G7L1_ANCCA</name>
<dbReference type="GO" id="GO:0046982">
    <property type="term" value="F:protein heterodimerization activity"/>
    <property type="evidence" value="ECO:0007669"/>
    <property type="project" value="InterPro"/>
</dbReference>
<protein>
    <submittedName>
        <fullName evidence="6">Transcription initiation factor IID, subunit</fullName>
    </submittedName>
</protein>
<dbReference type="CDD" id="cd22926">
    <property type="entry name" value="HFD_SPT3"/>
    <property type="match status" value="1"/>
</dbReference>
<comment type="subcellular location">
    <subcellularLocation>
        <location evidence="1">Nucleus</location>
    </subcellularLocation>
</comment>
<evidence type="ECO:0000256" key="3">
    <source>
        <dbReference type="ARBA" id="ARBA00023163"/>
    </source>
</evidence>
<evidence type="ECO:0000256" key="5">
    <source>
        <dbReference type="ARBA" id="ARBA00061274"/>
    </source>
</evidence>
<sequence>MAGSACGNSDGAQLAYYRDIVRQMMFANGDLEDPIPACIELVLDITKYQMVKALEDAWQYANAKQRKIITLEDVFILFKHHKFILKRLLQFAIAAECVNELKRAAPRTAKLDEEKEEESDMEEDEIATTSVPETNITRMKSVVDSLDLGETADQLLELVDPVYEERKKRIASFGSELTSEEYFRFTEARQATFRDDFKQKLKKWVSGDIHFLHKPKVGIHRKSDTANLLRWLGAPQCEPVVSFVVAFIGREQSIFCRKSDTANLLRWLGAPQCEPVVSFVLAFIGREVVAQIVDAAVAIRKFEDPNLFLNDDRHGHVAGPNERVPLQVRHYNEVLRRCIGWRRRKDFLFGYYEDVEKNISSESPQPSSDGVSHT</sequence>
<proteinExistence type="inferred from homology"/>
<dbReference type="Pfam" id="PF02269">
    <property type="entry name" value="TFIID-18kDa"/>
    <property type="match status" value="1"/>
</dbReference>
<evidence type="ECO:0000313" key="6">
    <source>
        <dbReference type="EMBL" id="RCN40413.1"/>
    </source>
</evidence>
<gene>
    <name evidence="6" type="ORF">ANCCAN_13659</name>
</gene>
<dbReference type="InterPro" id="IPR009072">
    <property type="entry name" value="Histone-fold"/>
</dbReference>
<keyword evidence="6" id="KW-0648">Protein biosynthesis</keyword>
<dbReference type="AlphaFoldDB" id="A0A368G7L1"/>
<dbReference type="PANTHER" id="PTHR11380:SF16">
    <property type="entry name" value="TRANSCRIPTION INITIATION PROTEIN SPT3 HOMOLOG"/>
    <property type="match status" value="1"/>
</dbReference>
<evidence type="ECO:0000256" key="1">
    <source>
        <dbReference type="ARBA" id="ARBA00004123"/>
    </source>
</evidence>
<keyword evidence="3" id="KW-0804">Transcription</keyword>
<comment type="caution">
    <text evidence="6">The sequence shown here is derived from an EMBL/GenBank/DDBJ whole genome shotgun (WGS) entry which is preliminary data.</text>
</comment>
<keyword evidence="2" id="KW-0805">Transcription regulation</keyword>
<dbReference type="InterPro" id="IPR003195">
    <property type="entry name" value="TFIID_TAF13"/>
</dbReference>
<dbReference type="EMBL" id="JOJR01000286">
    <property type="protein sequence ID" value="RCN40413.1"/>
    <property type="molecule type" value="Genomic_DNA"/>
</dbReference>
<accession>A0A368G7L1</accession>
<evidence type="ECO:0000256" key="4">
    <source>
        <dbReference type="ARBA" id="ARBA00023242"/>
    </source>
</evidence>
<dbReference type="GO" id="GO:0003743">
    <property type="term" value="F:translation initiation factor activity"/>
    <property type="evidence" value="ECO:0007669"/>
    <property type="project" value="UniProtKB-KW"/>
</dbReference>
<reference evidence="6 7" key="1">
    <citation type="submission" date="2014-10" db="EMBL/GenBank/DDBJ databases">
        <title>Draft genome of the hookworm Ancylostoma caninum.</title>
        <authorList>
            <person name="Mitreva M."/>
        </authorList>
    </citation>
    <scope>NUCLEOTIDE SEQUENCE [LARGE SCALE GENOMIC DNA]</scope>
    <source>
        <strain evidence="6 7">Baltimore</strain>
    </source>
</reference>
<dbReference type="GO" id="GO:0003713">
    <property type="term" value="F:transcription coactivator activity"/>
    <property type="evidence" value="ECO:0007669"/>
    <property type="project" value="TreeGrafter"/>
</dbReference>
<dbReference type="GO" id="GO:0006366">
    <property type="term" value="P:transcription by RNA polymerase II"/>
    <property type="evidence" value="ECO:0007669"/>
    <property type="project" value="InterPro"/>
</dbReference>
<evidence type="ECO:0000313" key="7">
    <source>
        <dbReference type="Proteomes" id="UP000252519"/>
    </source>
</evidence>
<organism evidence="6 7">
    <name type="scientific">Ancylostoma caninum</name>
    <name type="common">Dog hookworm</name>
    <dbReference type="NCBI Taxonomy" id="29170"/>
    <lineage>
        <taxon>Eukaryota</taxon>
        <taxon>Metazoa</taxon>
        <taxon>Ecdysozoa</taxon>
        <taxon>Nematoda</taxon>
        <taxon>Chromadorea</taxon>
        <taxon>Rhabditida</taxon>
        <taxon>Rhabditina</taxon>
        <taxon>Rhabditomorpha</taxon>
        <taxon>Strongyloidea</taxon>
        <taxon>Ancylostomatidae</taxon>
        <taxon>Ancylostomatinae</taxon>
        <taxon>Ancylostoma</taxon>
    </lineage>
</organism>
<dbReference type="Proteomes" id="UP000252519">
    <property type="component" value="Unassembled WGS sequence"/>
</dbReference>
<evidence type="ECO:0000256" key="2">
    <source>
        <dbReference type="ARBA" id="ARBA00023015"/>
    </source>
</evidence>
<keyword evidence="4" id="KW-0539">Nucleus</keyword>
<dbReference type="STRING" id="29170.A0A368G7L1"/>
<keyword evidence="6" id="KW-0396">Initiation factor</keyword>
<comment type="similarity">
    <text evidence="5">Belongs to the SPT3 family.</text>
</comment>